<gene>
    <name evidence="2" type="ORF">O0V09_03705</name>
</gene>
<keyword evidence="3" id="KW-1185">Reference proteome</keyword>
<feature type="compositionally biased region" description="Basic and acidic residues" evidence="1">
    <location>
        <begin position="1"/>
        <end position="25"/>
    </location>
</feature>
<comment type="caution">
    <text evidence="2">The sequence shown here is derived from an EMBL/GenBank/DDBJ whole genome shotgun (WGS) entry which is preliminary data.</text>
</comment>
<feature type="region of interest" description="Disordered" evidence="1">
    <location>
        <begin position="1"/>
        <end position="47"/>
    </location>
</feature>
<dbReference type="EMBL" id="JAPTGG010000002">
    <property type="protein sequence ID" value="MCZ0864291.1"/>
    <property type="molecule type" value="Genomic_DNA"/>
</dbReference>
<reference evidence="2 3" key="1">
    <citation type="submission" date="2022-12" db="EMBL/GenBank/DDBJ databases">
        <title>Dasania phycosphaerae sp. nov., isolated from particulate material of the south coast of Korea.</title>
        <authorList>
            <person name="Jiang Y."/>
        </authorList>
    </citation>
    <scope>NUCLEOTIDE SEQUENCE [LARGE SCALE GENOMIC DNA]</scope>
    <source>
        <strain evidence="2 3">GY-19</strain>
    </source>
</reference>
<dbReference type="RefSeq" id="WP_258330444.1">
    <property type="nucleotide sequence ID" value="NZ_JAPTGG010000002.1"/>
</dbReference>
<accession>A0A9J6RIJ9</accession>
<evidence type="ECO:0000256" key="1">
    <source>
        <dbReference type="SAM" id="MobiDB-lite"/>
    </source>
</evidence>
<proteinExistence type="predicted"/>
<sequence length="47" mass="5630">MNKPQDIKSEKTDREKESVRQEALSKKNASGSRNEQQQKQQYKHEKR</sequence>
<protein>
    <submittedName>
        <fullName evidence="2">Uncharacterized protein</fullName>
    </submittedName>
</protein>
<organism evidence="2 3">
    <name type="scientific">Dasania phycosphaerae</name>
    <dbReference type="NCBI Taxonomy" id="2950436"/>
    <lineage>
        <taxon>Bacteria</taxon>
        <taxon>Pseudomonadati</taxon>
        <taxon>Pseudomonadota</taxon>
        <taxon>Gammaproteobacteria</taxon>
        <taxon>Cellvibrionales</taxon>
        <taxon>Spongiibacteraceae</taxon>
        <taxon>Dasania</taxon>
    </lineage>
</organism>
<dbReference type="AlphaFoldDB" id="A0A9J6RIJ9"/>
<dbReference type="Proteomes" id="UP001069090">
    <property type="component" value="Unassembled WGS sequence"/>
</dbReference>
<evidence type="ECO:0000313" key="2">
    <source>
        <dbReference type="EMBL" id="MCZ0864291.1"/>
    </source>
</evidence>
<evidence type="ECO:0000313" key="3">
    <source>
        <dbReference type="Proteomes" id="UP001069090"/>
    </source>
</evidence>
<name>A0A9J6RIJ9_9GAMM</name>